<organism evidence="1 2">
    <name type="scientific">Rhododendron molle</name>
    <name type="common">Chinese azalea</name>
    <name type="synonym">Azalea mollis</name>
    <dbReference type="NCBI Taxonomy" id="49168"/>
    <lineage>
        <taxon>Eukaryota</taxon>
        <taxon>Viridiplantae</taxon>
        <taxon>Streptophyta</taxon>
        <taxon>Embryophyta</taxon>
        <taxon>Tracheophyta</taxon>
        <taxon>Spermatophyta</taxon>
        <taxon>Magnoliopsida</taxon>
        <taxon>eudicotyledons</taxon>
        <taxon>Gunneridae</taxon>
        <taxon>Pentapetalae</taxon>
        <taxon>asterids</taxon>
        <taxon>Ericales</taxon>
        <taxon>Ericaceae</taxon>
        <taxon>Ericoideae</taxon>
        <taxon>Rhodoreae</taxon>
        <taxon>Rhododendron</taxon>
    </lineage>
</organism>
<name>A0ACC0LWN0_RHOML</name>
<sequence length="130" mass="14309">MGVKPAGNWAVVAPVERPVSLGLPDFSMVPSMADKIVSNELFELLDEMTKTRFSHLLISESDDVYVKQIKSLSTEILLLRSQVEDKMVQKSGSSNSGVDPRVSDVGKEPRISASSYSSWKNVVNLVKEIL</sequence>
<evidence type="ECO:0000313" key="1">
    <source>
        <dbReference type="EMBL" id="KAI8532972.1"/>
    </source>
</evidence>
<comment type="caution">
    <text evidence="1">The sequence shown here is derived from an EMBL/GenBank/DDBJ whole genome shotgun (WGS) entry which is preliminary data.</text>
</comment>
<reference evidence="1" key="1">
    <citation type="submission" date="2022-02" db="EMBL/GenBank/DDBJ databases">
        <title>Plant Genome Project.</title>
        <authorList>
            <person name="Zhang R.-G."/>
        </authorList>
    </citation>
    <scope>NUCLEOTIDE SEQUENCE</scope>
    <source>
        <strain evidence="1">AT1</strain>
    </source>
</reference>
<protein>
    <submittedName>
        <fullName evidence="1">Uncharacterized protein</fullName>
    </submittedName>
</protein>
<keyword evidence="2" id="KW-1185">Reference proteome</keyword>
<dbReference type="Proteomes" id="UP001062846">
    <property type="component" value="Chromosome 11"/>
</dbReference>
<accession>A0ACC0LWN0</accession>
<gene>
    <name evidence="1" type="ORF">RHMOL_Rhmol11G0259600</name>
</gene>
<proteinExistence type="predicted"/>
<evidence type="ECO:0000313" key="2">
    <source>
        <dbReference type="Proteomes" id="UP001062846"/>
    </source>
</evidence>
<dbReference type="EMBL" id="CM046398">
    <property type="protein sequence ID" value="KAI8532972.1"/>
    <property type="molecule type" value="Genomic_DNA"/>
</dbReference>